<proteinExistence type="predicted"/>
<dbReference type="RefSeq" id="XP_053534930.1">
    <property type="nucleotide sequence ID" value="XM_053678955.1"/>
</dbReference>
<protein>
    <submittedName>
        <fullName evidence="3 4">Uncharacterized protein LOC128630456 isoform X1</fullName>
    </submittedName>
</protein>
<dbReference type="GeneID" id="128630456"/>
<keyword evidence="2" id="KW-1185">Reference proteome</keyword>
<feature type="region of interest" description="Disordered" evidence="1">
    <location>
        <begin position="161"/>
        <end position="188"/>
    </location>
</feature>
<organism evidence="2 3">
    <name type="scientific">Ictalurus punctatus</name>
    <name type="common">Channel catfish</name>
    <name type="synonym">Silurus punctatus</name>
    <dbReference type="NCBI Taxonomy" id="7998"/>
    <lineage>
        <taxon>Eukaryota</taxon>
        <taxon>Metazoa</taxon>
        <taxon>Chordata</taxon>
        <taxon>Craniata</taxon>
        <taxon>Vertebrata</taxon>
        <taxon>Euteleostomi</taxon>
        <taxon>Actinopterygii</taxon>
        <taxon>Neopterygii</taxon>
        <taxon>Teleostei</taxon>
        <taxon>Ostariophysi</taxon>
        <taxon>Siluriformes</taxon>
        <taxon>Ictaluridae</taxon>
        <taxon>Ictalurus</taxon>
    </lineage>
</organism>
<dbReference type="RefSeq" id="XP_053534929.1">
    <property type="nucleotide sequence ID" value="XM_053678954.1"/>
</dbReference>
<evidence type="ECO:0000313" key="4">
    <source>
        <dbReference type="RefSeq" id="XP_053534930.1"/>
    </source>
</evidence>
<sequence length="198" mass="22805">MMQTGRRNITERKTNNQKQQIAKMDNWGVRMPPMLVEYFATLRQQSEDYQAALRKQQDARNYLGFNLPPMFMQDYAMLRQQEEESRYKGEFVFSTETQPGTDRVTSELEPELHEVGSPAELQQKVSGEALAPGFDVRVPVKSQVPKVPAKPRVPEVQIKPRTAKLRSRHSPPTRTAKLRSRHSPPTRPAKLCLCPRFT</sequence>
<accession>A0A9F7TEW4</accession>
<dbReference type="Proteomes" id="UP000221080">
    <property type="component" value="Unplaced"/>
</dbReference>
<reference evidence="3 4" key="1">
    <citation type="submission" date="2025-04" db="UniProtKB">
        <authorList>
            <consortium name="RefSeq"/>
        </authorList>
    </citation>
    <scope>IDENTIFICATION</scope>
    <source>
        <tissue evidence="3 4">Blood</tissue>
    </source>
</reference>
<evidence type="ECO:0000313" key="2">
    <source>
        <dbReference type="Proteomes" id="UP000221080"/>
    </source>
</evidence>
<dbReference type="RefSeq" id="XP_053534931.1">
    <property type="nucleotide sequence ID" value="XM_053678956.1"/>
</dbReference>
<evidence type="ECO:0000256" key="1">
    <source>
        <dbReference type="SAM" id="MobiDB-lite"/>
    </source>
</evidence>
<evidence type="ECO:0000313" key="5">
    <source>
        <dbReference type="RefSeq" id="XP_053534931.1"/>
    </source>
</evidence>
<evidence type="ECO:0000313" key="3">
    <source>
        <dbReference type="RefSeq" id="XP_053534929.1"/>
    </source>
</evidence>
<dbReference type="KEGG" id="ipu:128630456"/>
<feature type="region of interest" description="Disordered" evidence="1">
    <location>
        <begin position="1"/>
        <end position="20"/>
    </location>
</feature>
<feature type="compositionally biased region" description="Basic residues" evidence="1">
    <location>
        <begin position="161"/>
        <end position="184"/>
    </location>
</feature>
<gene>
    <name evidence="3 4 5" type="primary">LOC128630456</name>
</gene>
<dbReference type="AlphaFoldDB" id="A0A9F7TEW4"/>
<name>A0A9F7TEW4_ICTPU</name>